<dbReference type="PIRSF" id="PIRSF010631">
    <property type="entry name" value="A-rhamnsds"/>
    <property type="match status" value="1"/>
</dbReference>
<dbReference type="InterPro" id="IPR013737">
    <property type="entry name" value="Bac_rhamnosid_N"/>
</dbReference>
<dbReference type="Gene3D" id="1.50.10.10">
    <property type="match status" value="1"/>
</dbReference>
<dbReference type="AlphaFoldDB" id="A0A4T2BRC1"/>
<feature type="domain" description="Alpha-L-rhamnosidase concanavalin-like" evidence="4">
    <location>
        <begin position="351"/>
        <end position="446"/>
    </location>
</feature>
<dbReference type="OrthoDB" id="9761045at2"/>
<protein>
    <recommendedName>
        <fullName evidence="2">alpha-L-rhamnosidase</fullName>
        <ecNumber evidence="2">3.2.1.40</ecNumber>
    </recommendedName>
</protein>
<dbReference type="InterPro" id="IPR035396">
    <property type="entry name" value="Bac_rhamnosid6H"/>
</dbReference>
<dbReference type="InterPro" id="IPR013783">
    <property type="entry name" value="Ig-like_fold"/>
</dbReference>
<dbReference type="PANTHER" id="PTHR33307">
    <property type="entry name" value="ALPHA-RHAMNOSIDASE (EUROFUNG)"/>
    <property type="match status" value="1"/>
</dbReference>
<name>A0A4T2BRC1_9MICO</name>
<reference evidence="8 9" key="1">
    <citation type="journal article" date="2019" name="Microorganisms">
        <title>Systematic Affiliation and Genome Analysis of Subtercola vilae DB165(T) with Particular Emphasis on Cold Adaptation of an Isolate from a High-Altitude Cold Volcano Lake.</title>
        <authorList>
            <person name="Villalobos A.S."/>
            <person name="Wiese J."/>
            <person name="Imhoff J.F."/>
            <person name="Dorador C."/>
            <person name="Keller A."/>
            <person name="Hentschel U."/>
        </authorList>
    </citation>
    <scope>NUCLEOTIDE SEQUENCE [LARGE SCALE GENOMIC DNA]</scope>
    <source>
        <strain evidence="8 9">DB165</strain>
    </source>
</reference>
<dbReference type="InterPro" id="IPR012341">
    <property type="entry name" value="6hp_glycosidase-like_sf"/>
</dbReference>
<evidence type="ECO:0000256" key="3">
    <source>
        <dbReference type="ARBA" id="ARBA00022801"/>
    </source>
</evidence>
<dbReference type="RefSeq" id="WP_136642801.1">
    <property type="nucleotide sequence ID" value="NZ_QYRT01000028.1"/>
</dbReference>
<gene>
    <name evidence="8" type="ORF">D4765_13405</name>
</gene>
<evidence type="ECO:0000259" key="4">
    <source>
        <dbReference type="Pfam" id="PF05592"/>
    </source>
</evidence>
<evidence type="ECO:0000259" key="6">
    <source>
        <dbReference type="Pfam" id="PF17389"/>
    </source>
</evidence>
<dbReference type="Pfam" id="PF25788">
    <property type="entry name" value="Ig_Rha78A_N"/>
    <property type="match status" value="1"/>
</dbReference>
<dbReference type="EC" id="3.2.1.40" evidence="2"/>
<comment type="caution">
    <text evidence="8">The sequence shown here is derived from an EMBL/GenBank/DDBJ whole genome shotgun (WGS) entry which is preliminary data.</text>
</comment>
<feature type="domain" description="Alpha-L-rhamnosidase C-terminal" evidence="7">
    <location>
        <begin position="798"/>
        <end position="868"/>
    </location>
</feature>
<evidence type="ECO:0000256" key="2">
    <source>
        <dbReference type="ARBA" id="ARBA00012652"/>
    </source>
</evidence>
<feature type="domain" description="Alpha-L-rhamnosidase six-hairpin glycosidase" evidence="6">
    <location>
        <begin position="453"/>
        <end position="790"/>
    </location>
</feature>
<dbReference type="InterPro" id="IPR016007">
    <property type="entry name" value="Alpha_rhamnosid"/>
</dbReference>
<evidence type="ECO:0000259" key="5">
    <source>
        <dbReference type="Pfam" id="PF08531"/>
    </source>
</evidence>
<dbReference type="GO" id="GO:0030596">
    <property type="term" value="F:alpha-L-rhamnosidase activity"/>
    <property type="evidence" value="ECO:0007669"/>
    <property type="project" value="UniProtKB-EC"/>
</dbReference>
<dbReference type="GO" id="GO:0005975">
    <property type="term" value="P:carbohydrate metabolic process"/>
    <property type="evidence" value="ECO:0007669"/>
    <property type="project" value="InterPro"/>
</dbReference>
<dbReference type="InterPro" id="IPR008928">
    <property type="entry name" value="6-hairpin_glycosidase_sf"/>
</dbReference>
<dbReference type="Gene3D" id="2.60.40.10">
    <property type="entry name" value="Immunoglobulins"/>
    <property type="match status" value="1"/>
</dbReference>
<organism evidence="8 9">
    <name type="scientific">Subtercola vilae</name>
    <dbReference type="NCBI Taxonomy" id="2056433"/>
    <lineage>
        <taxon>Bacteria</taxon>
        <taxon>Bacillati</taxon>
        <taxon>Actinomycetota</taxon>
        <taxon>Actinomycetes</taxon>
        <taxon>Micrococcales</taxon>
        <taxon>Microbacteriaceae</taxon>
        <taxon>Subtercola</taxon>
    </lineage>
</organism>
<dbReference type="EMBL" id="QYRT01000028">
    <property type="protein sequence ID" value="TIH34303.1"/>
    <property type="molecule type" value="Genomic_DNA"/>
</dbReference>
<proteinExistence type="predicted"/>
<dbReference type="PANTHER" id="PTHR33307:SF6">
    <property type="entry name" value="ALPHA-RHAMNOSIDASE (EUROFUNG)-RELATED"/>
    <property type="match status" value="1"/>
</dbReference>
<dbReference type="Pfam" id="PF08531">
    <property type="entry name" value="Bac_rhamnosid_N"/>
    <property type="match status" value="1"/>
</dbReference>
<feature type="domain" description="Bacterial alpha-L-rhamnosidase N-terminal" evidence="5">
    <location>
        <begin position="168"/>
        <end position="336"/>
    </location>
</feature>
<dbReference type="Gene3D" id="2.60.120.260">
    <property type="entry name" value="Galactose-binding domain-like"/>
    <property type="match status" value="2"/>
</dbReference>
<evidence type="ECO:0000313" key="9">
    <source>
        <dbReference type="Proteomes" id="UP000306192"/>
    </source>
</evidence>
<evidence type="ECO:0000256" key="1">
    <source>
        <dbReference type="ARBA" id="ARBA00001445"/>
    </source>
</evidence>
<dbReference type="InterPro" id="IPR008902">
    <property type="entry name" value="Rhamnosid_concanavalin"/>
</dbReference>
<dbReference type="Pfam" id="PF05592">
    <property type="entry name" value="Bac_rhamnosid"/>
    <property type="match status" value="1"/>
</dbReference>
<dbReference type="Pfam" id="PF17389">
    <property type="entry name" value="Bac_rhamnosid6H"/>
    <property type="match status" value="1"/>
</dbReference>
<accession>A0A4T2BRC1</accession>
<sequence length="880" mass="96171">MTTLQAYALRTEYRENPLGIDISAPRLSWRLKSTVSGAAAAAYRVDVSSEGSADQSAIGSAAWSTGWVDAGTAVGVTYDGPLNSRTRYTWSLTLRDTDQTVIEAGTAWFETGLLERDDFAGGWVAADTTYDIPEREFDPPVDDDIPTSMRHVPPAAYLRRAFTARGPIASARLYATAHGIYTAHLNGDRLGSAELAPGWTDYTERLQYQTYDVTDQVKEGENAIGIVLADGWWAGYVGFDARRQGNHYGVTSEAWAQLEITYADGSTDRIVTDDSWQTANGRIFYTDLLMGEYVDARRDLGAWNTPEYDASGWAPVATRTDDFSTFLAQVDAPIEVIDELPAISVVIDAHGRALYDFGQNLVGRVRVDFGPLAADRSIILKHGEVLENDELYTANLRTAQQRDVYVSAGADSNVFEPTFTLHGFRYLEIEGLDEPVPLERVTAVVLSSATPPAGTITTSSADVNQLISNIAWGQRGNFVGLPTDCPQRDERLGWMADAQVFLPTAALNADVASFFTRWLADVRGAQTAEGSFPDVAPVVSQFFADGAPAWADAGVIIPWHLYRVYGDLRLLETSYESMTRWVDFIEKHNPNLIWTRRVGNHYGDWLQIDALTPRPLMATAYFAHSAELVAKSAEALGKTADAAHYGELAARIKQAFVDTFTGQDGRLEGDTQTDYLLALAFDLVSGEHRENAAKHLAEAIDAHDGLLTTGFVGVSLLCPVLSEIGRDDLAFALLETDRYPSWLYSVRQGATTIWERWDGWTEHAGFQAVEMNSFNHYSLGSVGEWLYRYVAGIEQAATSVAYERLHIAPRVGGSLTSAAASYESVRGLIRSAWSLEGDAFTLDVEVPPGVTATVVVPGGDTVEVGSGQHHFTSTLALAHA</sequence>
<evidence type="ECO:0000259" key="7">
    <source>
        <dbReference type="Pfam" id="PF17390"/>
    </source>
</evidence>
<keyword evidence="9" id="KW-1185">Reference proteome</keyword>
<evidence type="ECO:0000313" key="8">
    <source>
        <dbReference type="EMBL" id="TIH34303.1"/>
    </source>
</evidence>
<dbReference type="Gene3D" id="2.60.420.10">
    <property type="entry name" value="Maltose phosphorylase, domain 3"/>
    <property type="match status" value="1"/>
</dbReference>
<dbReference type="Proteomes" id="UP000306192">
    <property type="component" value="Unassembled WGS sequence"/>
</dbReference>
<dbReference type="SUPFAM" id="SSF48208">
    <property type="entry name" value="Six-hairpin glycosidases"/>
    <property type="match status" value="1"/>
</dbReference>
<comment type="catalytic activity">
    <reaction evidence="1">
        <text>Hydrolysis of terminal non-reducing alpha-L-rhamnose residues in alpha-L-rhamnosides.</text>
        <dbReference type="EC" id="3.2.1.40"/>
    </reaction>
</comment>
<keyword evidence="3" id="KW-0378">Hydrolase</keyword>
<dbReference type="InterPro" id="IPR035398">
    <property type="entry name" value="Bac_rhamnosid_C"/>
</dbReference>
<dbReference type="Pfam" id="PF17390">
    <property type="entry name" value="Bac_rhamnosid_C"/>
    <property type="match status" value="1"/>
</dbReference>